<name>A0A0N8HL34_9GAMM</name>
<dbReference type="RefSeq" id="WP_054551322.1">
    <property type="nucleotide sequence ID" value="NZ_LJTC01000001.1"/>
</dbReference>
<gene>
    <name evidence="1" type="ORF">AOG27_01960</name>
</gene>
<organism evidence="1 2">
    <name type="scientific">Pseudoalteromonas lipolytica</name>
    <dbReference type="NCBI Taxonomy" id="570156"/>
    <lineage>
        <taxon>Bacteria</taxon>
        <taxon>Pseudomonadati</taxon>
        <taxon>Pseudomonadota</taxon>
        <taxon>Gammaproteobacteria</taxon>
        <taxon>Alteromonadales</taxon>
        <taxon>Pseudoalteromonadaceae</taxon>
        <taxon>Pseudoalteromonas</taxon>
    </lineage>
</organism>
<sequence length="199" mass="22018">MTFTPIMFARHSQAETPADNVLQANSDTAIMDFSGTEAIPFLTAILGLDINKLTACGLGLRSSLDDDLTSSYAYALYYFNETAFRFVLGKDASVQLQSLINEQQLRYDIDYVMRDDLSALTLSGEQAFDALVDSFKLTPGLRLSDMRSCYGAQSGEVFITAIDNQATQQFQLVARQAELDKWQTHLQQLGFDLALANVA</sequence>
<dbReference type="Gene3D" id="3.30.70.1400">
    <property type="entry name" value="Aminomethyltransferase beta-barrel domains"/>
    <property type="match status" value="1"/>
</dbReference>
<dbReference type="InterPro" id="IPR027266">
    <property type="entry name" value="TrmE/GcvT-like"/>
</dbReference>
<dbReference type="SUPFAM" id="SSF103025">
    <property type="entry name" value="Folate-binding domain"/>
    <property type="match status" value="1"/>
</dbReference>
<protein>
    <recommendedName>
        <fullName evidence="3">Aminomethyltransferase</fullName>
    </recommendedName>
</protein>
<proteinExistence type="predicted"/>
<dbReference type="AlphaFoldDB" id="A0A0N8HL34"/>
<evidence type="ECO:0000313" key="1">
    <source>
        <dbReference type="EMBL" id="KPM85568.1"/>
    </source>
</evidence>
<dbReference type="EMBL" id="LJTC01000001">
    <property type="protein sequence ID" value="KPM85568.1"/>
    <property type="molecule type" value="Genomic_DNA"/>
</dbReference>
<comment type="caution">
    <text evidence="1">The sequence shown here is derived from an EMBL/GenBank/DDBJ whole genome shotgun (WGS) entry which is preliminary data.</text>
</comment>
<evidence type="ECO:0008006" key="3">
    <source>
        <dbReference type="Google" id="ProtNLM"/>
    </source>
</evidence>
<dbReference type="Proteomes" id="UP000050378">
    <property type="component" value="Unassembled WGS sequence"/>
</dbReference>
<evidence type="ECO:0000313" key="2">
    <source>
        <dbReference type="Proteomes" id="UP000050378"/>
    </source>
</evidence>
<dbReference type="OrthoDB" id="6308140at2"/>
<dbReference type="Gene3D" id="3.30.1360.120">
    <property type="entry name" value="Probable tRNA modification gtpase trme, domain 1"/>
    <property type="match status" value="1"/>
</dbReference>
<reference evidence="1 2" key="1">
    <citation type="submission" date="2015-09" db="EMBL/GenBank/DDBJ databases">
        <title>Draft Genome Sequence of Pseudoalteromonas lipolytica UCD-48B.</title>
        <authorList>
            <person name="Krusor M."/>
            <person name="Coil D.A."/>
            <person name="Lang J.M."/>
            <person name="Eisen J.A."/>
            <person name="Alexiev A."/>
        </authorList>
    </citation>
    <scope>NUCLEOTIDE SEQUENCE [LARGE SCALE GENOMIC DNA]</scope>
    <source>
        <strain evidence="1 2">UCD-48B</strain>
    </source>
</reference>
<dbReference type="PATRIC" id="fig|570156.3.peg.384"/>
<dbReference type="STRING" id="570156.AOG27_01960"/>
<accession>A0A0N8HL34</accession>